<evidence type="ECO:0000256" key="3">
    <source>
        <dbReference type="ARBA" id="ARBA00022737"/>
    </source>
</evidence>
<feature type="compositionally biased region" description="Low complexity" evidence="8">
    <location>
        <begin position="234"/>
        <end position="252"/>
    </location>
</feature>
<keyword evidence="6" id="KW-0539">Nucleus</keyword>
<dbReference type="GO" id="GO:0008270">
    <property type="term" value="F:zinc ion binding"/>
    <property type="evidence" value="ECO:0007669"/>
    <property type="project" value="UniProtKB-KW"/>
</dbReference>
<dbReference type="InterPro" id="IPR036236">
    <property type="entry name" value="Znf_C2H2_sf"/>
</dbReference>
<feature type="compositionally biased region" description="Polar residues" evidence="8">
    <location>
        <begin position="214"/>
        <end position="224"/>
    </location>
</feature>
<keyword evidence="4 7" id="KW-0863">Zinc-finger</keyword>
<keyword evidence="3" id="KW-0677">Repeat</keyword>
<proteinExistence type="predicted"/>
<evidence type="ECO:0000313" key="11">
    <source>
        <dbReference type="Proteomes" id="UP000800092"/>
    </source>
</evidence>
<evidence type="ECO:0000256" key="7">
    <source>
        <dbReference type="PROSITE-ProRule" id="PRU00042"/>
    </source>
</evidence>
<evidence type="ECO:0000256" key="1">
    <source>
        <dbReference type="ARBA" id="ARBA00004123"/>
    </source>
</evidence>
<feature type="compositionally biased region" description="Polar residues" evidence="8">
    <location>
        <begin position="163"/>
        <end position="172"/>
    </location>
</feature>
<feature type="region of interest" description="Disordered" evidence="8">
    <location>
        <begin position="1"/>
        <end position="103"/>
    </location>
</feature>
<feature type="compositionally biased region" description="Polar residues" evidence="8">
    <location>
        <begin position="180"/>
        <end position="205"/>
    </location>
</feature>
<evidence type="ECO:0000256" key="2">
    <source>
        <dbReference type="ARBA" id="ARBA00022723"/>
    </source>
</evidence>
<evidence type="ECO:0000256" key="4">
    <source>
        <dbReference type="ARBA" id="ARBA00022771"/>
    </source>
</evidence>
<feature type="domain" description="C2H2-type" evidence="9">
    <location>
        <begin position="105"/>
        <end position="132"/>
    </location>
</feature>
<comment type="subcellular location">
    <subcellularLocation>
        <location evidence="1">Nucleus</location>
    </subcellularLocation>
</comment>
<dbReference type="PROSITE" id="PS50157">
    <property type="entry name" value="ZINC_FINGER_C2H2_2"/>
    <property type="match status" value="2"/>
</dbReference>
<dbReference type="Pfam" id="PF04082">
    <property type="entry name" value="Fungal_trans"/>
    <property type="match status" value="1"/>
</dbReference>
<sequence length="957" mass="105608">MSGSSTVSGSHQLPSTVSTSRLPDLRPAPQVGLTSQTALPPFNFGQQQVLPQQSLQSPTDPPPTHVVGSQGRRGVLPSAPGRPVAVPGTAVAGKTQPQKDAEGKYPCEHCNKTYLHLKHLKRHMLRHTGDRPYQCHLCKDTFSRSDILKRHFQKCSLRRGNPTGANHLQHSQSHLRRNSQHANRTPMSSMAESSYSTAMDHSNIVNGHMPTPTGPSMSGGSIQTDPAAYQNGMNSLSNRSSRSNSAAHSGSAIQSQRNSLSGIGHLTSSARQSFDHQHLANNFSTGVSAPGMQSYAMPQGMQGHMGSQDLTYGNSATGGPMNLHVKTEEASIQGYSRPSVTQYDSAHSGLSSDFDWQHIFSQQNHDPFALTGNTPNDAAIKHQPGSGHSTNMHSPTDGVPDAVFNSLYPQPSSMGIENLPSALPTWNLEMVPQDLMQSKSDALLAFCFSTTSFDPHMDQDLKQCFTTEGIKHFISQYTNFHGHWPMIHTPSFNIMAANTGLVAAMICVGAVYSDKVGLNQVRRLMDVVYSAVRRHSRVFGVMTGSVVERSEVLQVEQSDVEEIQSLILSHTQFTWHGNPTQREEAKRDWLVVANIPKRFHLLQPIAPGQMFYSPLHYQNFAPEHININAFDWTSWIEQEKRTRTMNFLFLTDTARVLFFNAQQQIDPWTVRVPLPADDAAWDAKSAIDCAEALGLNGEVAQGKNVTGSRRPKQIAVNEALRELLKAGHEFPPRATNALSKFVLIHAIIVLISDIQRQFAASAAGPYSAFPSSGTNTPNSHNEWMSGNATQANSRNISANSSGRGTPIEGQMAQQNYHQSLQAVNNALDKWKRTWDHDMNLQYPPAASIFRRFGFCRDGVHFYWLARSLIINPRTATDPQTPPDTRFKRMMSTLRKVRSRVVDDNSSRGHQVGSVADIDDHYGMDELAFDMKKLFKPINEQLDSPLSGVQTYVGTTMI</sequence>
<dbReference type="InterPro" id="IPR051059">
    <property type="entry name" value="VerF-like"/>
</dbReference>
<dbReference type="GO" id="GO:0000978">
    <property type="term" value="F:RNA polymerase II cis-regulatory region sequence-specific DNA binding"/>
    <property type="evidence" value="ECO:0007669"/>
    <property type="project" value="InterPro"/>
</dbReference>
<evidence type="ECO:0000256" key="5">
    <source>
        <dbReference type="ARBA" id="ARBA00022833"/>
    </source>
</evidence>
<dbReference type="Proteomes" id="UP000800092">
    <property type="component" value="Unassembled WGS sequence"/>
</dbReference>
<dbReference type="GO" id="GO:0006351">
    <property type="term" value="P:DNA-templated transcription"/>
    <property type="evidence" value="ECO:0007669"/>
    <property type="project" value="InterPro"/>
</dbReference>
<dbReference type="InterPro" id="IPR013087">
    <property type="entry name" value="Znf_C2H2_type"/>
</dbReference>
<dbReference type="GO" id="GO:0005634">
    <property type="term" value="C:nucleus"/>
    <property type="evidence" value="ECO:0007669"/>
    <property type="project" value="UniProtKB-SubCell"/>
</dbReference>
<keyword evidence="5" id="KW-0862">Zinc</keyword>
<evidence type="ECO:0000259" key="9">
    <source>
        <dbReference type="PROSITE" id="PS50157"/>
    </source>
</evidence>
<dbReference type="PANTHER" id="PTHR40626">
    <property type="entry name" value="MIP31509P"/>
    <property type="match status" value="1"/>
</dbReference>
<evidence type="ECO:0000256" key="8">
    <source>
        <dbReference type="SAM" id="MobiDB-lite"/>
    </source>
</evidence>
<evidence type="ECO:0000256" key="6">
    <source>
        <dbReference type="ARBA" id="ARBA00023242"/>
    </source>
</evidence>
<dbReference type="GO" id="GO:0000981">
    <property type="term" value="F:DNA-binding transcription factor activity, RNA polymerase II-specific"/>
    <property type="evidence" value="ECO:0007669"/>
    <property type="project" value="InterPro"/>
</dbReference>
<dbReference type="GO" id="GO:0000785">
    <property type="term" value="C:chromatin"/>
    <property type="evidence" value="ECO:0007669"/>
    <property type="project" value="TreeGrafter"/>
</dbReference>
<dbReference type="InterPro" id="IPR007219">
    <property type="entry name" value="XnlR_reg_dom"/>
</dbReference>
<feature type="region of interest" description="Disordered" evidence="8">
    <location>
        <begin position="157"/>
        <end position="257"/>
    </location>
</feature>
<feature type="compositionally biased region" description="Low complexity" evidence="8">
    <location>
        <begin position="46"/>
        <end position="58"/>
    </location>
</feature>
<dbReference type="PROSITE" id="PS00028">
    <property type="entry name" value="ZINC_FINGER_C2H2_1"/>
    <property type="match status" value="1"/>
</dbReference>
<dbReference type="SUPFAM" id="SSF57667">
    <property type="entry name" value="beta-beta-alpha zinc fingers"/>
    <property type="match status" value="1"/>
</dbReference>
<gene>
    <name evidence="10" type="ORF">EV356DRAFT_444811</name>
</gene>
<protein>
    <recommendedName>
        <fullName evidence="9">C2H2-type domain-containing protein</fullName>
    </recommendedName>
</protein>
<dbReference type="PANTHER" id="PTHR40626:SF12">
    <property type="entry name" value="RFEC"/>
    <property type="match status" value="1"/>
</dbReference>
<keyword evidence="11" id="KW-1185">Reference proteome</keyword>
<feature type="compositionally biased region" description="Polar residues" evidence="8">
    <location>
        <begin position="1"/>
        <end position="21"/>
    </location>
</feature>
<reference evidence="10" key="1">
    <citation type="journal article" date="2020" name="Stud. Mycol.">
        <title>101 Dothideomycetes genomes: a test case for predicting lifestyles and emergence of pathogens.</title>
        <authorList>
            <person name="Haridas S."/>
            <person name="Albert R."/>
            <person name="Binder M."/>
            <person name="Bloem J."/>
            <person name="Labutti K."/>
            <person name="Salamov A."/>
            <person name="Andreopoulos B."/>
            <person name="Baker S."/>
            <person name="Barry K."/>
            <person name="Bills G."/>
            <person name="Bluhm B."/>
            <person name="Cannon C."/>
            <person name="Castanera R."/>
            <person name="Culley D."/>
            <person name="Daum C."/>
            <person name="Ezra D."/>
            <person name="Gonzalez J."/>
            <person name="Henrissat B."/>
            <person name="Kuo A."/>
            <person name="Liang C."/>
            <person name="Lipzen A."/>
            <person name="Lutzoni F."/>
            <person name="Magnuson J."/>
            <person name="Mondo S."/>
            <person name="Nolan M."/>
            <person name="Ohm R."/>
            <person name="Pangilinan J."/>
            <person name="Park H.-J."/>
            <person name="Ramirez L."/>
            <person name="Alfaro M."/>
            <person name="Sun H."/>
            <person name="Tritt A."/>
            <person name="Yoshinaga Y."/>
            <person name="Zwiers L.-H."/>
            <person name="Turgeon B."/>
            <person name="Goodwin S."/>
            <person name="Spatafora J."/>
            <person name="Crous P."/>
            <person name="Grigoriev I."/>
        </authorList>
    </citation>
    <scope>NUCLEOTIDE SEQUENCE</scope>
    <source>
        <strain evidence="10">Tuck. ex Michener</strain>
    </source>
</reference>
<name>A0A6A6HCP7_VIRVR</name>
<keyword evidence="2" id="KW-0479">Metal-binding</keyword>
<evidence type="ECO:0000313" key="10">
    <source>
        <dbReference type="EMBL" id="KAF2235608.1"/>
    </source>
</evidence>
<dbReference type="OrthoDB" id="9439903at2759"/>
<dbReference type="EMBL" id="ML991790">
    <property type="protein sequence ID" value="KAF2235608.1"/>
    <property type="molecule type" value="Genomic_DNA"/>
</dbReference>
<dbReference type="Gene3D" id="3.30.160.60">
    <property type="entry name" value="Classic Zinc Finger"/>
    <property type="match status" value="2"/>
</dbReference>
<dbReference type="SMART" id="SM00355">
    <property type="entry name" value="ZnF_C2H2"/>
    <property type="match status" value="2"/>
</dbReference>
<accession>A0A6A6HCP7</accession>
<dbReference type="AlphaFoldDB" id="A0A6A6HCP7"/>
<feature type="domain" description="C2H2-type" evidence="9">
    <location>
        <begin position="133"/>
        <end position="163"/>
    </location>
</feature>
<organism evidence="10 11">
    <name type="scientific">Viridothelium virens</name>
    <name type="common">Speckled blister lichen</name>
    <name type="synonym">Trypethelium virens</name>
    <dbReference type="NCBI Taxonomy" id="1048519"/>
    <lineage>
        <taxon>Eukaryota</taxon>
        <taxon>Fungi</taxon>
        <taxon>Dikarya</taxon>
        <taxon>Ascomycota</taxon>
        <taxon>Pezizomycotina</taxon>
        <taxon>Dothideomycetes</taxon>
        <taxon>Dothideomycetes incertae sedis</taxon>
        <taxon>Trypetheliales</taxon>
        <taxon>Trypetheliaceae</taxon>
        <taxon>Viridothelium</taxon>
    </lineage>
</organism>